<dbReference type="CDD" id="cd00067">
    <property type="entry name" value="GAL4"/>
    <property type="match status" value="1"/>
</dbReference>
<dbReference type="Pfam" id="PF00172">
    <property type="entry name" value="Zn_clus"/>
    <property type="match status" value="1"/>
</dbReference>
<keyword evidence="5" id="KW-0539">Nucleus</keyword>
<dbReference type="HOGENOM" id="CLU_010839_1_0_1"/>
<evidence type="ECO:0000256" key="1">
    <source>
        <dbReference type="ARBA" id="ARBA00022723"/>
    </source>
</evidence>
<evidence type="ECO:0000313" key="8">
    <source>
        <dbReference type="EMBL" id="EFW98542.1"/>
    </source>
</evidence>
<keyword evidence="4" id="KW-0804">Transcription</keyword>
<protein>
    <submittedName>
        <fullName evidence="8">C6 zinc finger domain containing protein</fullName>
    </submittedName>
</protein>
<dbReference type="SUPFAM" id="SSF57701">
    <property type="entry name" value="Zn2/Cys6 DNA-binding domain"/>
    <property type="match status" value="1"/>
</dbReference>
<evidence type="ECO:0000259" key="7">
    <source>
        <dbReference type="PROSITE" id="PS50048"/>
    </source>
</evidence>
<evidence type="ECO:0000256" key="6">
    <source>
        <dbReference type="SAM" id="MobiDB-lite"/>
    </source>
</evidence>
<dbReference type="GeneID" id="25977600"/>
<evidence type="ECO:0000256" key="5">
    <source>
        <dbReference type="ARBA" id="ARBA00023242"/>
    </source>
</evidence>
<dbReference type="GO" id="GO:0003677">
    <property type="term" value="F:DNA binding"/>
    <property type="evidence" value="ECO:0007669"/>
    <property type="project" value="UniProtKB-KW"/>
</dbReference>
<feature type="domain" description="Zn(2)-C6 fungal-type" evidence="7">
    <location>
        <begin position="11"/>
        <end position="42"/>
    </location>
</feature>
<reference evidence="8 9" key="1">
    <citation type="journal article" date="2011" name="Proc. Natl. Acad. Sci. U.S.A.">
        <title>Genome and transcriptome analyses of the mountain pine beetle-fungal symbiont Grosmannia clavigera, a lodgepole pine pathogen.</title>
        <authorList>
            <person name="DiGuistini S."/>
            <person name="Wang Y."/>
            <person name="Liao N.Y."/>
            <person name="Taylor G."/>
            <person name="Tanguay P."/>
            <person name="Feau N."/>
            <person name="Henrissat B."/>
            <person name="Chan S.K."/>
            <person name="Hesse-Orce U."/>
            <person name="Alamouti S.M."/>
            <person name="Tsui C.K.M."/>
            <person name="Docking R.T."/>
            <person name="Levasseur A."/>
            <person name="Haridas S."/>
            <person name="Robertson G."/>
            <person name="Birol I."/>
            <person name="Holt R.A."/>
            <person name="Marra M.A."/>
            <person name="Hamelin R.C."/>
            <person name="Hirst M."/>
            <person name="Jones S.J.M."/>
            <person name="Bohlmann J."/>
            <person name="Breuil C."/>
        </authorList>
    </citation>
    <scope>NUCLEOTIDE SEQUENCE [LARGE SCALE GENOMIC DNA]</scope>
    <source>
        <strain evidence="9">kw1407 / UAMH 11150</strain>
    </source>
</reference>
<sequence>MERKPAKICRACEPCRRRKVRCNGGTPCQHPGCQSNPVECRYRIKARNRISLKRSAEPSKEASGLPAVPPSSSLATAIEDAPNLLPVDDGQLQTRNGLCTLPSAPSDVAVPCPMSPEQSVYDSITATHHAPTATDSSQLFYGPSSNFAFLHQVHRGTLQNVPVTDLFRRRDVQEGGPGLDMFMQRTLFFGTPSRVSADVIWPASCLQQIPRDVAKVYLGHFKTVYLARFPFFTPSELDLLFDDFYTVEHDSEKSMLLPQTKAGILAALALGALCTPQTNTAETLLMQSKSQVMMYDDAVTLQMLQLSLLSSEYQLQMGRLNSAYLHLGAACRKAFALGLHKETNATSDSQDALRRQRATIWTLYCHETLSQLSVIAENAAETIYGCRSVSLLQLYEKSEKVHVQLRQFAEQFGIASATTGHNKSIFDDASSILLHNLTLAFRPFLVADSALRSSEMVPHDDEMWLRHACRSAVSAAQDSIAFTSSMFRKPNAVAPVRSTLQNLQHNL</sequence>
<dbReference type="InterPro" id="IPR051127">
    <property type="entry name" value="Fungal_SecMet_Regulators"/>
</dbReference>
<dbReference type="Pfam" id="PF04082">
    <property type="entry name" value="Fungal_trans"/>
    <property type="match status" value="1"/>
</dbReference>
<accession>F0XV64</accession>
<dbReference type="eggNOG" id="ENOG502RNV0">
    <property type="taxonomic scope" value="Eukaryota"/>
</dbReference>
<evidence type="ECO:0000313" key="9">
    <source>
        <dbReference type="Proteomes" id="UP000007796"/>
    </source>
</evidence>
<organism evidence="9">
    <name type="scientific">Grosmannia clavigera (strain kw1407 / UAMH 11150)</name>
    <name type="common">Blue stain fungus</name>
    <name type="synonym">Graphiocladiella clavigera</name>
    <dbReference type="NCBI Taxonomy" id="655863"/>
    <lineage>
        <taxon>Eukaryota</taxon>
        <taxon>Fungi</taxon>
        <taxon>Dikarya</taxon>
        <taxon>Ascomycota</taxon>
        <taxon>Pezizomycotina</taxon>
        <taxon>Sordariomycetes</taxon>
        <taxon>Sordariomycetidae</taxon>
        <taxon>Ophiostomatales</taxon>
        <taxon>Ophiostomataceae</taxon>
        <taxon>Leptographium</taxon>
    </lineage>
</organism>
<dbReference type="Gene3D" id="4.10.240.10">
    <property type="entry name" value="Zn(2)-C6 fungal-type DNA-binding domain"/>
    <property type="match status" value="1"/>
</dbReference>
<dbReference type="CDD" id="cd12148">
    <property type="entry name" value="fungal_TF_MHR"/>
    <property type="match status" value="1"/>
</dbReference>
<keyword evidence="1" id="KW-0479">Metal-binding</keyword>
<dbReference type="PANTHER" id="PTHR47424:SF3">
    <property type="entry name" value="REGULATORY PROTEIN GAL4"/>
    <property type="match status" value="1"/>
</dbReference>
<evidence type="ECO:0000256" key="4">
    <source>
        <dbReference type="ARBA" id="ARBA00023163"/>
    </source>
</evidence>
<dbReference type="InParanoid" id="F0XV64"/>
<keyword evidence="3" id="KW-0238">DNA-binding</keyword>
<feature type="region of interest" description="Disordered" evidence="6">
    <location>
        <begin position="51"/>
        <end position="73"/>
    </location>
</feature>
<dbReference type="PROSITE" id="PS50048">
    <property type="entry name" value="ZN2_CY6_FUNGAL_2"/>
    <property type="match status" value="1"/>
</dbReference>
<keyword evidence="2" id="KW-0805">Transcription regulation</keyword>
<proteinExistence type="predicted"/>
<dbReference type="RefSeq" id="XP_014168025.1">
    <property type="nucleotide sequence ID" value="XM_014312550.1"/>
</dbReference>
<dbReference type="Proteomes" id="UP000007796">
    <property type="component" value="Unassembled WGS sequence"/>
</dbReference>
<dbReference type="PANTHER" id="PTHR47424">
    <property type="entry name" value="REGULATORY PROTEIN GAL4"/>
    <property type="match status" value="1"/>
</dbReference>
<dbReference type="SMART" id="SM00066">
    <property type="entry name" value="GAL4"/>
    <property type="match status" value="1"/>
</dbReference>
<gene>
    <name evidence="8" type="ORF">CMQ_4394</name>
</gene>
<dbReference type="OrthoDB" id="2123952at2759"/>
<evidence type="ECO:0000256" key="2">
    <source>
        <dbReference type="ARBA" id="ARBA00023015"/>
    </source>
</evidence>
<dbReference type="InterPro" id="IPR036864">
    <property type="entry name" value="Zn2-C6_fun-type_DNA-bd_sf"/>
</dbReference>
<evidence type="ECO:0000256" key="3">
    <source>
        <dbReference type="ARBA" id="ARBA00023125"/>
    </source>
</evidence>
<dbReference type="AlphaFoldDB" id="F0XV64"/>
<keyword evidence="9" id="KW-1185">Reference proteome</keyword>
<dbReference type="GO" id="GO:0008270">
    <property type="term" value="F:zinc ion binding"/>
    <property type="evidence" value="ECO:0007669"/>
    <property type="project" value="InterPro"/>
</dbReference>
<dbReference type="GO" id="GO:0000981">
    <property type="term" value="F:DNA-binding transcription factor activity, RNA polymerase II-specific"/>
    <property type="evidence" value="ECO:0007669"/>
    <property type="project" value="InterPro"/>
</dbReference>
<dbReference type="EMBL" id="GL630006">
    <property type="protein sequence ID" value="EFW98542.1"/>
    <property type="molecule type" value="Genomic_DNA"/>
</dbReference>
<dbReference type="GO" id="GO:0006351">
    <property type="term" value="P:DNA-templated transcription"/>
    <property type="evidence" value="ECO:0007669"/>
    <property type="project" value="InterPro"/>
</dbReference>
<name>F0XV64_GROCL</name>
<dbReference type="InterPro" id="IPR001138">
    <property type="entry name" value="Zn2Cys6_DnaBD"/>
</dbReference>
<dbReference type="InterPro" id="IPR007219">
    <property type="entry name" value="XnlR_reg_dom"/>
</dbReference>